<proteinExistence type="predicted"/>
<name>A0ABS8WSR8_DATST</name>
<dbReference type="Proteomes" id="UP000823775">
    <property type="component" value="Unassembled WGS sequence"/>
</dbReference>
<comment type="caution">
    <text evidence="1">The sequence shown here is derived from an EMBL/GenBank/DDBJ whole genome shotgun (WGS) entry which is preliminary data.</text>
</comment>
<protein>
    <submittedName>
        <fullName evidence="1">Uncharacterized protein</fullName>
    </submittedName>
</protein>
<keyword evidence="2" id="KW-1185">Reference proteome</keyword>
<gene>
    <name evidence="1" type="ORF">HAX54_052789</name>
</gene>
<sequence>MRSVENCKSAAMFFTLTVWIFGYSLTGRAHFAEGKSPIIFPGDKMKAEGSGMGKPEGD</sequence>
<evidence type="ECO:0000313" key="1">
    <source>
        <dbReference type="EMBL" id="MCE3052502.1"/>
    </source>
</evidence>
<feature type="non-terminal residue" evidence="1">
    <location>
        <position position="58"/>
    </location>
</feature>
<dbReference type="EMBL" id="JACEIK010009662">
    <property type="protein sequence ID" value="MCE3052502.1"/>
    <property type="molecule type" value="Genomic_DNA"/>
</dbReference>
<evidence type="ECO:0000313" key="2">
    <source>
        <dbReference type="Proteomes" id="UP000823775"/>
    </source>
</evidence>
<accession>A0ABS8WSR8</accession>
<organism evidence="1 2">
    <name type="scientific">Datura stramonium</name>
    <name type="common">Jimsonweed</name>
    <name type="synonym">Common thornapple</name>
    <dbReference type="NCBI Taxonomy" id="4076"/>
    <lineage>
        <taxon>Eukaryota</taxon>
        <taxon>Viridiplantae</taxon>
        <taxon>Streptophyta</taxon>
        <taxon>Embryophyta</taxon>
        <taxon>Tracheophyta</taxon>
        <taxon>Spermatophyta</taxon>
        <taxon>Magnoliopsida</taxon>
        <taxon>eudicotyledons</taxon>
        <taxon>Gunneridae</taxon>
        <taxon>Pentapetalae</taxon>
        <taxon>asterids</taxon>
        <taxon>lamiids</taxon>
        <taxon>Solanales</taxon>
        <taxon>Solanaceae</taxon>
        <taxon>Solanoideae</taxon>
        <taxon>Datureae</taxon>
        <taxon>Datura</taxon>
    </lineage>
</organism>
<reference evidence="1 2" key="1">
    <citation type="journal article" date="2021" name="BMC Genomics">
        <title>Datura genome reveals duplications of psychoactive alkaloid biosynthetic genes and high mutation rate following tissue culture.</title>
        <authorList>
            <person name="Rajewski A."/>
            <person name="Carter-House D."/>
            <person name="Stajich J."/>
            <person name="Litt A."/>
        </authorList>
    </citation>
    <scope>NUCLEOTIDE SEQUENCE [LARGE SCALE GENOMIC DNA]</scope>
    <source>
        <strain evidence="1">AR-01</strain>
    </source>
</reference>